<gene>
    <name evidence="1" type="ORF">NCTC10899_05137</name>
</gene>
<evidence type="ECO:0000313" key="1">
    <source>
        <dbReference type="EMBL" id="SUE95896.1"/>
    </source>
</evidence>
<evidence type="ECO:0000313" key="2">
    <source>
        <dbReference type="Proteomes" id="UP000254260"/>
    </source>
</evidence>
<protein>
    <submittedName>
        <fullName evidence="1">Uncharacterized protein</fullName>
    </submittedName>
</protein>
<proteinExistence type="predicted"/>
<dbReference type="RefSeq" id="WP_115292753.1">
    <property type="nucleotide sequence ID" value="NZ_UGUU01000002.1"/>
</dbReference>
<organism evidence="1 2">
    <name type="scientific">Ectopseudomonas mendocina</name>
    <name type="common">Pseudomonas mendocina</name>
    <dbReference type="NCBI Taxonomy" id="300"/>
    <lineage>
        <taxon>Bacteria</taxon>
        <taxon>Pseudomonadati</taxon>
        <taxon>Pseudomonadota</taxon>
        <taxon>Gammaproteobacteria</taxon>
        <taxon>Pseudomonadales</taxon>
        <taxon>Pseudomonadaceae</taxon>
        <taxon>Ectopseudomonas</taxon>
    </lineage>
</organism>
<reference evidence="1 2" key="1">
    <citation type="submission" date="2018-06" db="EMBL/GenBank/DDBJ databases">
        <authorList>
            <consortium name="Pathogen Informatics"/>
            <person name="Doyle S."/>
        </authorList>
    </citation>
    <scope>NUCLEOTIDE SEQUENCE [LARGE SCALE GENOMIC DNA]</scope>
    <source>
        <strain evidence="1 2">NCTC10899</strain>
    </source>
</reference>
<sequence>MINVAILERDDVIQEDDWVRYLDIEYVGQSDTVMTRSTYGGSPMNFFRWMTVKEARMYHFIGKTVGYVQQWLDSVEKPHQPVARWEFVRGPVPHNHRFVE</sequence>
<accession>A0A379PNF5</accession>
<dbReference type="AlphaFoldDB" id="A0A379PNF5"/>
<dbReference type="Proteomes" id="UP000254260">
    <property type="component" value="Unassembled WGS sequence"/>
</dbReference>
<dbReference type="EMBL" id="UGUU01000002">
    <property type="protein sequence ID" value="SUE95896.1"/>
    <property type="molecule type" value="Genomic_DNA"/>
</dbReference>
<name>A0A379PNF5_ECTME</name>